<accession>A0A1H0RMG8</accession>
<dbReference type="EMBL" id="FNJI01000015">
    <property type="protein sequence ID" value="SDP30580.1"/>
    <property type="molecule type" value="Genomic_DNA"/>
</dbReference>
<name>A0A1H0RMG8_9BACT</name>
<protein>
    <submittedName>
        <fullName evidence="1">Uncharacterized protein</fullName>
    </submittedName>
</protein>
<dbReference type="STRING" id="91360.SAMN05660330_02372"/>
<dbReference type="Proteomes" id="UP000199073">
    <property type="component" value="Unassembled WGS sequence"/>
</dbReference>
<evidence type="ECO:0000313" key="1">
    <source>
        <dbReference type="EMBL" id="SDP30580.1"/>
    </source>
</evidence>
<dbReference type="RefSeq" id="WP_176761194.1">
    <property type="nucleotide sequence ID" value="NZ_FNJI01000015.1"/>
</dbReference>
<organism evidence="1 2">
    <name type="scientific">Desulforhopalus singaporensis</name>
    <dbReference type="NCBI Taxonomy" id="91360"/>
    <lineage>
        <taxon>Bacteria</taxon>
        <taxon>Pseudomonadati</taxon>
        <taxon>Thermodesulfobacteriota</taxon>
        <taxon>Desulfobulbia</taxon>
        <taxon>Desulfobulbales</taxon>
        <taxon>Desulfocapsaceae</taxon>
        <taxon>Desulforhopalus</taxon>
    </lineage>
</organism>
<evidence type="ECO:0000313" key="2">
    <source>
        <dbReference type="Proteomes" id="UP000199073"/>
    </source>
</evidence>
<reference evidence="1 2" key="1">
    <citation type="submission" date="2016-10" db="EMBL/GenBank/DDBJ databases">
        <authorList>
            <person name="de Groot N.N."/>
        </authorList>
    </citation>
    <scope>NUCLEOTIDE SEQUENCE [LARGE SCALE GENOMIC DNA]</scope>
    <source>
        <strain evidence="1 2">DSM 12130</strain>
    </source>
</reference>
<sequence>MNFYRNLFAVICFAFFLAAITTKSPFAFLVAMVCGALSRTAEKKGWSDPFKNDPP</sequence>
<gene>
    <name evidence="1" type="ORF">SAMN05660330_02372</name>
</gene>
<proteinExistence type="predicted"/>
<dbReference type="AlphaFoldDB" id="A0A1H0RMG8"/>
<keyword evidence="2" id="KW-1185">Reference proteome</keyword>